<gene>
    <name evidence="3" type="ORF">C8R41DRAFT_868784</name>
</gene>
<evidence type="ECO:0000256" key="1">
    <source>
        <dbReference type="SAM" id="Coils"/>
    </source>
</evidence>
<sequence>MNHKKLNQLFKRDYIPDSGGSNDDYEPSQLFTPTKKCRCDEENSSLLPPCPSALASRNANEDLAHSGVFDNDVSPQEFIEQLCASKGINLTILQSADLKDGASDIDNEEFGVESQKQELYESSPPPSPSQALSAHPVYQINVDVHSVQLVEAKEQTSDFCPHLPTACPCAMWLHEQHLQLTQCIQQEREENDQLIATNFRQKVCLGRSQNTIRKMLELLDPSHLREYERLIGIETIKKEIEEELQAARMDVEKARAAQKDAEDRLEAAHTLRRDLLSLLQ</sequence>
<keyword evidence="4" id="KW-1185">Reference proteome</keyword>
<feature type="region of interest" description="Disordered" evidence="2">
    <location>
        <begin position="1"/>
        <end position="29"/>
    </location>
</feature>
<comment type="caution">
    <text evidence="3">The sequence shown here is derived from an EMBL/GenBank/DDBJ whole genome shotgun (WGS) entry which is preliminary data.</text>
</comment>
<feature type="region of interest" description="Disordered" evidence="2">
    <location>
        <begin position="112"/>
        <end position="132"/>
    </location>
</feature>
<evidence type="ECO:0000256" key="2">
    <source>
        <dbReference type="SAM" id="MobiDB-lite"/>
    </source>
</evidence>
<name>A0ABQ8V9G1_9AGAR</name>
<organism evidence="3 4">
    <name type="scientific">Lentinula lateritia</name>
    <dbReference type="NCBI Taxonomy" id="40482"/>
    <lineage>
        <taxon>Eukaryota</taxon>
        <taxon>Fungi</taxon>
        <taxon>Dikarya</taxon>
        <taxon>Basidiomycota</taxon>
        <taxon>Agaricomycotina</taxon>
        <taxon>Agaricomycetes</taxon>
        <taxon>Agaricomycetidae</taxon>
        <taxon>Agaricales</taxon>
        <taxon>Marasmiineae</taxon>
        <taxon>Omphalotaceae</taxon>
        <taxon>Lentinula</taxon>
    </lineage>
</organism>
<proteinExistence type="predicted"/>
<accession>A0ABQ8V9G1</accession>
<evidence type="ECO:0000313" key="4">
    <source>
        <dbReference type="Proteomes" id="UP001150217"/>
    </source>
</evidence>
<keyword evidence="1" id="KW-0175">Coiled coil</keyword>
<dbReference type="EMBL" id="JANVFT010000057">
    <property type="protein sequence ID" value="KAJ4482617.1"/>
    <property type="molecule type" value="Genomic_DNA"/>
</dbReference>
<reference evidence="3" key="1">
    <citation type="submission" date="2022-08" db="EMBL/GenBank/DDBJ databases">
        <title>A Global Phylogenomic Analysis of the Shiitake Genus Lentinula.</title>
        <authorList>
            <consortium name="DOE Joint Genome Institute"/>
            <person name="Sierra-Patev S."/>
            <person name="Min B."/>
            <person name="Naranjo-Ortiz M."/>
            <person name="Looney B."/>
            <person name="Konkel Z."/>
            <person name="Slot J.C."/>
            <person name="Sakamoto Y."/>
            <person name="Steenwyk J.L."/>
            <person name="Rokas A."/>
            <person name="Carro J."/>
            <person name="Camarero S."/>
            <person name="Ferreira P."/>
            <person name="Molpeceres G."/>
            <person name="Ruiz-Duenas F.J."/>
            <person name="Serrano A."/>
            <person name="Henrissat B."/>
            <person name="Drula E."/>
            <person name="Hughes K.W."/>
            <person name="Mata J.L."/>
            <person name="Ishikawa N.K."/>
            <person name="Vargas-Isla R."/>
            <person name="Ushijima S."/>
            <person name="Smith C.A."/>
            <person name="Ahrendt S."/>
            <person name="Andreopoulos W."/>
            <person name="He G."/>
            <person name="Labutti K."/>
            <person name="Lipzen A."/>
            <person name="Ng V."/>
            <person name="Riley R."/>
            <person name="Sandor L."/>
            <person name="Barry K."/>
            <person name="Martinez A.T."/>
            <person name="Xiao Y."/>
            <person name="Gibbons J.G."/>
            <person name="Terashima K."/>
            <person name="Grigoriev I.V."/>
            <person name="Hibbett D.S."/>
        </authorList>
    </citation>
    <scope>NUCLEOTIDE SEQUENCE</scope>
    <source>
        <strain evidence="3">RHP3577 ss4</strain>
    </source>
</reference>
<dbReference type="Proteomes" id="UP001150217">
    <property type="component" value="Unassembled WGS sequence"/>
</dbReference>
<protein>
    <submittedName>
        <fullName evidence="3">Uncharacterized protein</fullName>
    </submittedName>
</protein>
<evidence type="ECO:0000313" key="3">
    <source>
        <dbReference type="EMBL" id="KAJ4482617.1"/>
    </source>
</evidence>
<feature type="coiled-coil region" evidence="1">
    <location>
        <begin position="237"/>
        <end position="271"/>
    </location>
</feature>